<organism evidence="1 2">
    <name type="scientific">Electrophorus voltai</name>
    <dbReference type="NCBI Taxonomy" id="2609070"/>
    <lineage>
        <taxon>Eukaryota</taxon>
        <taxon>Metazoa</taxon>
        <taxon>Chordata</taxon>
        <taxon>Craniata</taxon>
        <taxon>Vertebrata</taxon>
        <taxon>Euteleostomi</taxon>
        <taxon>Actinopterygii</taxon>
        <taxon>Neopterygii</taxon>
        <taxon>Teleostei</taxon>
        <taxon>Ostariophysi</taxon>
        <taxon>Gymnotiformes</taxon>
        <taxon>Gymnotoidei</taxon>
        <taxon>Gymnotidae</taxon>
        <taxon>Electrophorus</taxon>
    </lineage>
</organism>
<evidence type="ECO:0000313" key="2">
    <source>
        <dbReference type="Proteomes" id="UP001239994"/>
    </source>
</evidence>
<sequence>MSTESISVISLPSWESGKRRIRFLYLAGKNSFKVTSQSTDEGQMIPLFLGADLFTDTDVRTENHPRYHAKFAKRGLATKLIFSSDIRLQGIRVPCSRNSLWFYCIHGVFRVAFELYSKQDQLSVLESFQDLWKSRINDDLLDMAYNLDIQLDLQLPRDLNHAITSSNIPNNISACSHAYSKGQEIPEDYVTSQPLHGLPNDSLSADHDYCSISEQGESQQSNVLTERLSRIADKVKFMTAMEVNQRTFLKLLDYAEYWIGGQLDEERLTETVMTLLQTHSQGFSVYSSPLLQALGGWLGQQFHAANSSVSHQVEGFKMRHIEHIKDLPPAEELATELFPEAMRNLLMHWMGLSEEAATWKRLSEYPIVLLVLEFVNHNLITGVAHVLYSSLICR</sequence>
<name>A0AAD8ZY26_9TELE</name>
<dbReference type="EMBL" id="JAROKS010000001">
    <property type="protein sequence ID" value="KAK1806816.1"/>
    <property type="molecule type" value="Genomic_DNA"/>
</dbReference>
<keyword evidence="2" id="KW-1185">Reference proteome</keyword>
<reference evidence="1" key="1">
    <citation type="submission" date="2023-03" db="EMBL/GenBank/DDBJ databases">
        <title>Electrophorus voltai genome.</title>
        <authorList>
            <person name="Bian C."/>
        </authorList>
    </citation>
    <scope>NUCLEOTIDE SEQUENCE</scope>
    <source>
        <strain evidence="1">CB-2022</strain>
        <tissue evidence="1">Muscle</tissue>
    </source>
</reference>
<proteinExistence type="predicted"/>
<evidence type="ECO:0000313" key="1">
    <source>
        <dbReference type="EMBL" id="KAK1806816.1"/>
    </source>
</evidence>
<dbReference type="AlphaFoldDB" id="A0AAD8ZY26"/>
<comment type="caution">
    <text evidence="1">The sequence shown here is derived from an EMBL/GenBank/DDBJ whole genome shotgun (WGS) entry which is preliminary data.</text>
</comment>
<protein>
    <submittedName>
        <fullName evidence="1">Uncharacterized protein</fullName>
    </submittedName>
</protein>
<gene>
    <name evidence="1" type="ORF">P4O66_005299</name>
</gene>
<accession>A0AAD8ZY26</accession>
<dbReference type="Proteomes" id="UP001239994">
    <property type="component" value="Unassembled WGS sequence"/>
</dbReference>